<evidence type="ECO:0000256" key="5">
    <source>
        <dbReference type="ARBA" id="ARBA00031449"/>
    </source>
</evidence>
<protein>
    <recommendedName>
        <fullName evidence="4">6-carboxy-5,6,7,8-tetrahydropterin synthase</fullName>
        <ecNumber evidence="3">4.1.2.50</ecNumber>
    </recommendedName>
    <alternativeName>
        <fullName evidence="5">Queuosine biosynthesis protein QueD</fullName>
    </alternativeName>
</protein>
<dbReference type="EC" id="4.1.2.50" evidence="3"/>
<comment type="pathway">
    <text evidence="1">Purine metabolism; 7-cyano-7-deazaguanine biosynthesis.</text>
</comment>
<dbReference type="Gene3D" id="3.30.479.10">
    <property type="entry name" value="6-pyruvoyl tetrahydropterin synthase/QueD"/>
    <property type="match status" value="2"/>
</dbReference>
<comment type="similarity">
    <text evidence="2">Belongs to the PTPS family. QueD subfamily.</text>
</comment>
<evidence type="ECO:0000256" key="4">
    <source>
        <dbReference type="ARBA" id="ARBA00018141"/>
    </source>
</evidence>
<dbReference type="InterPro" id="IPR007115">
    <property type="entry name" value="6-PTP_synth/QueD"/>
</dbReference>
<dbReference type="EMBL" id="SMGD01000018">
    <property type="protein sequence ID" value="TCK46560.1"/>
    <property type="molecule type" value="Genomic_DNA"/>
</dbReference>
<sequence length="290" mass="32786">MKLFVKDLTVIDSTFLCPDRGLVGESWIVDIELSGELNQMNMLLDFGVVKKTIKKIIDTYVDHKLLAPKRSPQCQIHEQDDGRVQLSFSRSGQSDIFLCCPEQAFCFVDCIEITEAALVHHLIETLRPHLPDNINDLTISLRNEHIEGPYYHYSHGLKKHQGNCQRIAHGHRSMIEILVDDELDDELCASWAMKWRNIYLGSSEDCVAVSHLSFAAQAKLDNHYGFAYQAPQGFFELAVPMHECDLLPCDTTVENLAHHIATQVKLAHPNQCIRVHAYEGVGKGAIEELP</sequence>
<evidence type="ECO:0000256" key="6">
    <source>
        <dbReference type="ARBA" id="ARBA00048807"/>
    </source>
</evidence>
<proteinExistence type="inferred from homology"/>
<evidence type="ECO:0000256" key="3">
    <source>
        <dbReference type="ARBA" id="ARBA00012982"/>
    </source>
</evidence>
<gene>
    <name evidence="7" type="ORF">EV690_3510</name>
</gene>
<dbReference type="OrthoDB" id="5820615at2"/>
<name>A0A4R1J860_9GAMM</name>
<keyword evidence="8" id="KW-1185">Reference proteome</keyword>
<dbReference type="InterPro" id="IPR038418">
    <property type="entry name" value="6-PTP_synth/QueD_sf"/>
</dbReference>
<dbReference type="Pfam" id="PF01242">
    <property type="entry name" value="PTPS"/>
    <property type="match status" value="2"/>
</dbReference>
<evidence type="ECO:0000256" key="1">
    <source>
        <dbReference type="ARBA" id="ARBA00005061"/>
    </source>
</evidence>
<dbReference type="RefSeq" id="WP_131914245.1">
    <property type="nucleotide sequence ID" value="NZ_OU594967.1"/>
</dbReference>
<comment type="catalytic activity">
    <reaction evidence="6">
        <text>7,8-dihydroneopterin 3'-triphosphate + H2O = 6-carboxy-5,6,7,8-tetrahydropterin + triphosphate + acetaldehyde + 2 H(+)</text>
        <dbReference type="Rhea" id="RHEA:27966"/>
        <dbReference type="ChEBI" id="CHEBI:15343"/>
        <dbReference type="ChEBI" id="CHEBI:15377"/>
        <dbReference type="ChEBI" id="CHEBI:15378"/>
        <dbReference type="ChEBI" id="CHEBI:18036"/>
        <dbReference type="ChEBI" id="CHEBI:58462"/>
        <dbReference type="ChEBI" id="CHEBI:61032"/>
        <dbReference type="EC" id="4.1.2.50"/>
    </reaction>
</comment>
<dbReference type="UniPathway" id="UPA00391"/>
<organism evidence="7 8">
    <name type="scientific">Celerinatantimonas diazotrophica</name>
    <dbReference type="NCBI Taxonomy" id="412034"/>
    <lineage>
        <taxon>Bacteria</taxon>
        <taxon>Pseudomonadati</taxon>
        <taxon>Pseudomonadota</taxon>
        <taxon>Gammaproteobacteria</taxon>
        <taxon>Celerinatantimonadaceae</taxon>
        <taxon>Celerinatantimonas</taxon>
    </lineage>
</organism>
<dbReference type="GO" id="GO:0070497">
    <property type="term" value="F:6-carboxytetrahydropterin synthase activity"/>
    <property type="evidence" value="ECO:0007669"/>
    <property type="project" value="UniProtKB-EC"/>
</dbReference>
<reference evidence="7 8" key="1">
    <citation type="submission" date="2019-03" db="EMBL/GenBank/DDBJ databases">
        <title>Genomic Encyclopedia of Type Strains, Phase IV (KMG-IV): sequencing the most valuable type-strain genomes for metagenomic binning, comparative biology and taxonomic classification.</title>
        <authorList>
            <person name="Goeker M."/>
        </authorList>
    </citation>
    <scope>NUCLEOTIDE SEQUENCE [LARGE SCALE GENOMIC DNA]</scope>
    <source>
        <strain evidence="7 8">DSM 18577</strain>
    </source>
</reference>
<dbReference type="AlphaFoldDB" id="A0A4R1J860"/>
<evidence type="ECO:0000313" key="7">
    <source>
        <dbReference type="EMBL" id="TCK46560.1"/>
    </source>
</evidence>
<comment type="caution">
    <text evidence="7">The sequence shown here is derived from an EMBL/GenBank/DDBJ whole genome shotgun (WGS) entry which is preliminary data.</text>
</comment>
<accession>A0A4R1J860</accession>
<evidence type="ECO:0000313" key="8">
    <source>
        <dbReference type="Proteomes" id="UP000295565"/>
    </source>
</evidence>
<evidence type="ECO:0000256" key="2">
    <source>
        <dbReference type="ARBA" id="ARBA00008900"/>
    </source>
</evidence>
<dbReference type="Proteomes" id="UP000295565">
    <property type="component" value="Unassembled WGS sequence"/>
</dbReference>
<dbReference type="SUPFAM" id="SSF55620">
    <property type="entry name" value="Tetrahydrobiopterin biosynthesis enzymes-like"/>
    <property type="match status" value="2"/>
</dbReference>